<accession>A0A841YD53</accession>
<dbReference type="RefSeq" id="WP_185338536.1">
    <property type="nucleotide sequence ID" value="NZ_JAARPY010000003.1"/>
</dbReference>
<sequence>MILAFDIGGTALKMGVVSEDGNLIDTDTVAISKSDGRQILQKIESFHTKWVDAKGIAISAPGYVNPETGLITMGGAIREFDNFNIKTHLENKTGKPVSVENDANCVALAEKWLGKAQHLDHFLCLTIGTGIGGGIFANGELIRGGKFRAGEFGYMFAYRPSSGRVPAATLNETTTMLTLRKNYARTLNIPLSDITGELIFEKYDAGDPLSTRLVHEFFNGICMGLYNLIYLFDSTHIFIGGGITSRPSFLEELRGQMEWFGLRDTIIDTASYKNSAGLLGATYHYLCQNKK</sequence>
<dbReference type="InterPro" id="IPR043129">
    <property type="entry name" value="ATPase_NBD"/>
</dbReference>
<dbReference type="Gene3D" id="3.30.420.40">
    <property type="match status" value="2"/>
</dbReference>
<dbReference type="PANTHER" id="PTHR18964:SF165">
    <property type="entry name" value="BETA-GLUCOSIDE KINASE"/>
    <property type="match status" value="1"/>
</dbReference>
<comment type="caution">
    <text evidence="2">The sequence shown here is derived from an EMBL/GenBank/DDBJ whole genome shotgun (WGS) entry which is preliminary data.</text>
</comment>
<organism evidence="2 3">
    <name type="scientific">Listeria fleischmannii</name>
    <dbReference type="NCBI Taxonomy" id="1069827"/>
    <lineage>
        <taxon>Bacteria</taxon>
        <taxon>Bacillati</taxon>
        <taxon>Bacillota</taxon>
        <taxon>Bacilli</taxon>
        <taxon>Bacillales</taxon>
        <taxon>Listeriaceae</taxon>
        <taxon>Listeria</taxon>
    </lineage>
</organism>
<protein>
    <submittedName>
        <fullName evidence="2">ROK family protein</fullName>
    </submittedName>
</protein>
<evidence type="ECO:0000313" key="2">
    <source>
        <dbReference type="EMBL" id="MBC1398170.1"/>
    </source>
</evidence>
<comment type="similarity">
    <text evidence="1">Belongs to the ROK (NagC/XylR) family.</text>
</comment>
<name>A0A841YD53_9LIST</name>
<dbReference type="AlphaFoldDB" id="A0A841YD53"/>
<dbReference type="InterPro" id="IPR000600">
    <property type="entry name" value="ROK"/>
</dbReference>
<gene>
    <name evidence="2" type="ORF">HB844_04720</name>
</gene>
<evidence type="ECO:0000313" key="3">
    <source>
        <dbReference type="Proteomes" id="UP000571128"/>
    </source>
</evidence>
<dbReference type="Pfam" id="PF00480">
    <property type="entry name" value="ROK"/>
    <property type="match status" value="1"/>
</dbReference>
<dbReference type="EMBL" id="JAARPY010000003">
    <property type="protein sequence ID" value="MBC1398170.1"/>
    <property type="molecule type" value="Genomic_DNA"/>
</dbReference>
<dbReference type="CDD" id="cd24068">
    <property type="entry name" value="ASKHA_NBD_ROK_FnNanK-like"/>
    <property type="match status" value="1"/>
</dbReference>
<dbReference type="SUPFAM" id="SSF53067">
    <property type="entry name" value="Actin-like ATPase domain"/>
    <property type="match status" value="1"/>
</dbReference>
<proteinExistence type="inferred from homology"/>
<evidence type="ECO:0000256" key="1">
    <source>
        <dbReference type="ARBA" id="ARBA00006479"/>
    </source>
</evidence>
<dbReference type="Proteomes" id="UP000571128">
    <property type="component" value="Unassembled WGS sequence"/>
</dbReference>
<reference evidence="2 3" key="1">
    <citation type="submission" date="2020-03" db="EMBL/GenBank/DDBJ databases">
        <title>Soil Listeria distribution.</title>
        <authorList>
            <person name="Liao J."/>
            <person name="Wiedmann M."/>
        </authorList>
    </citation>
    <scope>NUCLEOTIDE SEQUENCE [LARGE SCALE GENOMIC DNA]</scope>
    <source>
        <strain evidence="2 3">FSL L7-1645</strain>
    </source>
</reference>
<dbReference type="PANTHER" id="PTHR18964">
    <property type="entry name" value="ROK (REPRESSOR, ORF, KINASE) FAMILY"/>
    <property type="match status" value="1"/>
</dbReference>